<accession>A0A7W3LZL5</accession>
<organism evidence="4 5">
    <name type="scientific">Actinomadura namibiensis</name>
    <dbReference type="NCBI Taxonomy" id="182080"/>
    <lineage>
        <taxon>Bacteria</taxon>
        <taxon>Bacillati</taxon>
        <taxon>Actinomycetota</taxon>
        <taxon>Actinomycetes</taxon>
        <taxon>Streptosporangiales</taxon>
        <taxon>Thermomonosporaceae</taxon>
        <taxon>Actinomadura</taxon>
    </lineage>
</organism>
<dbReference type="InterPro" id="IPR036291">
    <property type="entry name" value="NAD(P)-bd_dom_sf"/>
</dbReference>
<feature type="domain" description="GFO/IDH/MocA-like oxidoreductase" evidence="3">
    <location>
        <begin position="136"/>
        <end position="250"/>
    </location>
</feature>
<dbReference type="PANTHER" id="PTHR43818:SF11">
    <property type="entry name" value="BCDNA.GH03377"/>
    <property type="match status" value="1"/>
</dbReference>
<dbReference type="Gene3D" id="3.30.360.10">
    <property type="entry name" value="Dihydrodipicolinate Reductase, domain 2"/>
    <property type="match status" value="1"/>
</dbReference>
<keyword evidence="1" id="KW-0560">Oxidoreductase</keyword>
<evidence type="ECO:0000259" key="2">
    <source>
        <dbReference type="Pfam" id="PF01408"/>
    </source>
</evidence>
<name>A0A7W3LZL5_ACTNM</name>
<evidence type="ECO:0000256" key="1">
    <source>
        <dbReference type="ARBA" id="ARBA00023002"/>
    </source>
</evidence>
<dbReference type="SUPFAM" id="SSF51735">
    <property type="entry name" value="NAD(P)-binding Rossmann-fold domains"/>
    <property type="match status" value="1"/>
</dbReference>
<sequence>MHTDQRIRLGVVGLGAMGRAMLDAAADHPDVEVVLAADPSPAAMERSRAAHPHLAFTASPDRALTGDGVDAVYIASPPATHARHAIGAMKAGRAVFCEKPLAVDLGEGAEMVAAAEASGVANALNFVLSDRRAAVKVLAAVRAGEAGEVLGVEMRFAFPEWPRAFQRDAAWVAGPAQGGFLREVASHFVFLTDRLLGPLDVADAAVDYSGAERFAAATLRAGDVPVRLSGQVAAVPESYEWTLYGSRRSYRITGWSRLETAGAHGWTPVPVDDGPHGDERARLAEFARAVRGETTTLADFAAGLRVQRVIETLHLRNREQHR</sequence>
<dbReference type="GO" id="GO:0016491">
    <property type="term" value="F:oxidoreductase activity"/>
    <property type="evidence" value="ECO:0007669"/>
    <property type="project" value="UniProtKB-KW"/>
</dbReference>
<evidence type="ECO:0000313" key="5">
    <source>
        <dbReference type="Proteomes" id="UP000572680"/>
    </source>
</evidence>
<dbReference type="AlphaFoldDB" id="A0A7W3LZL5"/>
<comment type="caution">
    <text evidence="4">The sequence shown here is derived from an EMBL/GenBank/DDBJ whole genome shotgun (WGS) entry which is preliminary data.</text>
</comment>
<evidence type="ECO:0000313" key="4">
    <source>
        <dbReference type="EMBL" id="MBA8957113.1"/>
    </source>
</evidence>
<feature type="domain" description="Gfo/Idh/MocA-like oxidoreductase N-terminal" evidence="2">
    <location>
        <begin position="7"/>
        <end position="121"/>
    </location>
</feature>
<reference evidence="4 5" key="1">
    <citation type="submission" date="2020-08" db="EMBL/GenBank/DDBJ databases">
        <title>Genomic Encyclopedia of Type Strains, Phase IV (KMG-IV): sequencing the most valuable type-strain genomes for metagenomic binning, comparative biology and taxonomic classification.</title>
        <authorList>
            <person name="Goeker M."/>
        </authorList>
    </citation>
    <scope>NUCLEOTIDE SEQUENCE [LARGE SCALE GENOMIC DNA]</scope>
    <source>
        <strain evidence="4 5">DSM 44197</strain>
    </source>
</reference>
<keyword evidence="5" id="KW-1185">Reference proteome</keyword>
<dbReference type="PANTHER" id="PTHR43818">
    <property type="entry name" value="BCDNA.GH03377"/>
    <property type="match status" value="1"/>
</dbReference>
<dbReference type="SUPFAM" id="SSF55347">
    <property type="entry name" value="Glyceraldehyde-3-phosphate dehydrogenase-like, C-terminal domain"/>
    <property type="match status" value="1"/>
</dbReference>
<dbReference type="GO" id="GO:0000166">
    <property type="term" value="F:nucleotide binding"/>
    <property type="evidence" value="ECO:0007669"/>
    <property type="project" value="InterPro"/>
</dbReference>
<dbReference type="EMBL" id="JACJIA010000020">
    <property type="protein sequence ID" value="MBA8957113.1"/>
    <property type="molecule type" value="Genomic_DNA"/>
</dbReference>
<dbReference type="Gene3D" id="3.40.50.720">
    <property type="entry name" value="NAD(P)-binding Rossmann-like Domain"/>
    <property type="match status" value="1"/>
</dbReference>
<dbReference type="Pfam" id="PF22725">
    <property type="entry name" value="GFO_IDH_MocA_C3"/>
    <property type="match status" value="1"/>
</dbReference>
<evidence type="ECO:0000259" key="3">
    <source>
        <dbReference type="Pfam" id="PF22725"/>
    </source>
</evidence>
<proteinExistence type="predicted"/>
<dbReference type="InterPro" id="IPR050463">
    <property type="entry name" value="Gfo/Idh/MocA_oxidrdct_glycsds"/>
</dbReference>
<protein>
    <submittedName>
        <fullName evidence="4">Putative dehydrogenase</fullName>
    </submittedName>
</protein>
<dbReference type="Proteomes" id="UP000572680">
    <property type="component" value="Unassembled WGS sequence"/>
</dbReference>
<dbReference type="InterPro" id="IPR000683">
    <property type="entry name" value="Gfo/Idh/MocA-like_OxRdtase_N"/>
</dbReference>
<dbReference type="InterPro" id="IPR055170">
    <property type="entry name" value="GFO_IDH_MocA-like_dom"/>
</dbReference>
<gene>
    <name evidence="4" type="ORF">HNR61_008804</name>
</gene>
<dbReference type="RefSeq" id="WP_182848965.1">
    <property type="nucleotide sequence ID" value="NZ_BAAALP010000019.1"/>
</dbReference>
<dbReference type="Pfam" id="PF01408">
    <property type="entry name" value="GFO_IDH_MocA"/>
    <property type="match status" value="1"/>
</dbReference>